<evidence type="ECO:0000256" key="9">
    <source>
        <dbReference type="ARBA" id="ARBA00022833"/>
    </source>
</evidence>
<dbReference type="PROSITE" id="PS00211">
    <property type="entry name" value="ABC_TRANSPORTER_1"/>
    <property type="match status" value="1"/>
</dbReference>
<dbReference type="PROSITE" id="PS50893">
    <property type="entry name" value="ABC_TRANSPORTER_2"/>
    <property type="match status" value="1"/>
</dbReference>
<dbReference type="HAMAP" id="MF_00205">
    <property type="entry name" value="UvrA"/>
    <property type="match status" value="1"/>
</dbReference>
<dbReference type="GO" id="GO:0006289">
    <property type="term" value="P:nucleotide-excision repair"/>
    <property type="evidence" value="ECO:0007669"/>
    <property type="project" value="UniProtKB-UniRule"/>
</dbReference>
<comment type="subunit">
    <text evidence="17">Forms a heterotetramer with UvrB during the search for lesions.</text>
</comment>
<dbReference type="Pfam" id="PF17755">
    <property type="entry name" value="UvrA_DNA-bind"/>
    <property type="match status" value="1"/>
</dbReference>
<reference evidence="19 20" key="1">
    <citation type="journal article" date="2016" name="Nat. Commun.">
        <title>Thousands of microbial genomes shed light on interconnected biogeochemical processes in an aquifer system.</title>
        <authorList>
            <person name="Anantharaman K."/>
            <person name="Brown C.T."/>
            <person name="Hug L.A."/>
            <person name="Sharon I."/>
            <person name="Castelle C.J."/>
            <person name="Probst A.J."/>
            <person name="Thomas B.C."/>
            <person name="Singh A."/>
            <person name="Wilkins M.J."/>
            <person name="Karaoz U."/>
            <person name="Brodie E.L."/>
            <person name="Williams K.H."/>
            <person name="Hubbard S.S."/>
            <person name="Banfield J.F."/>
        </authorList>
    </citation>
    <scope>NUCLEOTIDE SEQUENCE [LARGE SCALE GENOMIC DNA]</scope>
</reference>
<evidence type="ECO:0000256" key="14">
    <source>
        <dbReference type="ARBA" id="ARBA00038000"/>
    </source>
</evidence>
<dbReference type="GO" id="GO:0008270">
    <property type="term" value="F:zinc ion binding"/>
    <property type="evidence" value="ECO:0007669"/>
    <property type="project" value="UniProtKB-UniRule"/>
</dbReference>
<evidence type="ECO:0000256" key="5">
    <source>
        <dbReference type="ARBA" id="ARBA00022741"/>
    </source>
</evidence>
<name>A0A1F5VFD4_9BACT</name>
<dbReference type="EMBL" id="MFHD01000022">
    <property type="protein sequence ID" value="OGF62152.1"/>
    <property type="molecule type" value="Genomic_DNA"/>
</dbReference>
<evidence type="ECO:0000256" key="15">
    <source>
        <dbReference type="ARBA" id="ARBA00039316"/>
    </source>
</evidence>
<evidence type="ECO:0000256" key="13">
    <source>
        <dbReference type="ARBA" id="ARBA00023204"/>
    </source>
</evidence>
<dbReference type="Gene3D" id="1.20.1580.10">
    <property type="entry name" value="ABC transporter ATPase like domain"/>
    <property type="match status" value="3"/>
</dbReference>
<dbReference type="CDD" id="cd03271">
    <property type="entry name" value="ABC_UvrA_II"/>
    <property type="match status" value="1"/>
</dbReference>
<dbReference type="GO" id="GO:0003677">
    <property type="term" value="F:DNA binding"/>
    <property type="evidence" value="ECO:0007669"/>
    <property type="project" value="UniProtKB-UniRule"/>
</dbReference>
<feature type="binding site" evidence="17">
    <location>
        <begin position="719"/>
        <end position="726"/>
    </location>
    <ligand>
        <name>ATP</name>
        <dbReference type="ChEBI" id="CHEBI:30616"/>
    </ligand>
</feature>
<dbReference type="InterPro" id="IPR003439">
    <property type="entry name" value="ABC_transporter-like_ATP-bd"/>
</dbReference>
<evidence type="ECO:0000256" key="17">
    <source>
        <dbReference type="HAMAP-Rule" id="MF_00205"/>
    </source>
</evidence>
<evidence type="ECO:0000259" key="18">
    <source>
        <dbReference type="PROSITE" id="PS50893"/>
    </source>
</evidence>
<dbReference type="SMART" id="SM00382">
    <property type="entry name" value="AAA"/>
    <property type="match status" value="2"/>
</dbReference>
<keyword evidence="3 17" id="KW-0479">Metal-binding</keyword>
<gene>
    <name evidence="17" type="primary">uvrA</name>
    <name evidence="19" type="ORF">A2834_02250</name>
</gene>
<dbReference type="GO" id="GO:0005524">
    <property type="term" value="F:ATP binding"/>
    <property type="evidence" value="ECO:0007669"/>
    <property type="project" value="UniProtKB-UniRule"/>
</dbReference>
<dbReference type="GO" id="GO:0009380">
    <property type="term" value="C:excinuclease repair complex"/>
    <property type="evidence" value="ECO:0007669"/>
    <property type="project" value="InterPro"/>
</dbReference>
<evidence type="ECO:0000256" key="8">
    <source>
        <dbReference type="ARBA" id="ARBA00022771"/>
    </source>
</evidence>
<evidence type="ECO:0000256" key="16">
    <source>
        <dbReference type="ARBA" id="ARBA00042156"/>
    </source>
</evidence>
<comment type="function">
    <text evidence="17">The UvrABC repair system catalyzes the recognition and processing of DNA lesions. UvrA is an ATPase and a DNA-binding protein. A damage recognition complex composed of 2 UvrA and 2 UvrB subunits scans DNA for abnormalities. When the presence of a lesion has been verified by UvrB, the UvrA molecules dissociate.</text>
</comment>
<dbReference type="InterPro" id="IPR004602">
    <property type="entry name" value="UvrA"/>
</dbReference>
<keyword evidence="12 17" id="KW-0238">DNA-binding</keyword>
<feature type="zinc finger region" description="C4-type" evidence="17">
    <location>
        <begin position="818"/>
        <end position="844"/>
    </location>
</feature>
<dbReference type="InterPro" id="IPR041552">
    <property type="entry name" value="UvrA_DNA-bd"/>
</dbReference>
<comment type="caution">
    <text evidence="19">The sequence shown here is derived from an EMBL/GenBank/DDBJ whole genome shotgun (WGS) entry which is preliminary data.</text>
</comment>
<keyword evidence="4 17" id="KW-0677">Repeat</keyword>
<dbReference type="InterPro" id="IPR027417">
    <property type="entry name" value="P-loop_NTPase"/>
</dbReference>
<dbReference type="GO" id="GO:0016887">
    <property type="term" value="F:ATP hydrolysis activity"/>
    <property type="evidence" value="ECO:0007669"/>
    <property type="project" value="InterPro"/>
</dbReference>
<dbReference type="Proteomes" id="UP000179251">
    <property type="component" value="Unassembled WGS sequence"/>
</dbReference>
<evidence type="ECO:0000256" key="12">
    <source>
        <dbReference type="ARBA" id="ARBA00023125"/>
    </source>
</evidence>
<keyword evidence="10 17" id="KW-0067">ATP-binding</keyword>
<keyword evidence="13 17" id="KW-0234">DNA repair</keyword>
<organism evidence="19 20">
    <name type="scientific">Candidatus Giovannonibacteria bacterium RIFCSPHIGHO2_01_FULL_45_23</name>
    <dbReference type="NCBI Taxonomy" id="1798325"/>
    <lineage>
        <taxon>Bacteria</taxon>
        <taxon>Candidatus Giovannoniibacteriota</taxon>
    </lineage>
</organism>
<keyword evidence="9 17" id="KW-0862">Zinc</keyword>
<evidence type="ECO:0000256" key="2">
    <source>
        <dbReference type="ARBA" id="ARBA00022490"/>
    </source>
</evidence>
<evidence type="ECO:0000256" key="7">
    <source>
        <dbReference type="ARBA" id="ARBA00022769"/>
    </source>
</evidence>
<dbReference type="STRING" id="1798325.A2834_02250"/>
<dbReference type="PANTHER" id="PTHR43152:SF3">
    <property type="entry name" value="UVRABC SYSTEM PROTEIN A"/>
    <property type="match status" value="1"/>
</dbReference>
<dbReference type="Gene3D" id="1.10.8.280">
    <property type="entry name" value="ABC transporter ATPase domain-like"/>
    <property type="match status" value="1"/>
</dbReference>
<dbReference type="InterPro" id="IPR003593">
    <property type="entry name" value="AAA+_ATPase"/>
</dbReference>
<dbReference type="NCBIfam" id="TIGR00630">
    <property type="entry name" value="uvra"/>
    <property type="match status" value="1"/>
</dbReference>
<proteinExistence type="inferred from homology"/>
<keyword evidence="6 17" id="KW-0227">DNA damage</keyword>
<evidence type="ECO:0000256" key="4">
    <source>
        <dbReference type="ARBA" id="ARBA00022737"/>
    </source>
</evidence>
<evidence type="ECO:0000256" key="6">
    <source>
        <dbReference type="ARBA" id="ARBA00022763"/>
    </source>
</evidence>
<feature type="zinc finger region" description="C4-type" evidence="17">
    <location>
        <begin position="285"/>
        <end position="312"/>
    </location>
</feature>
<dbReference type="InterPro" id="IPR041102">
    <property type="entry name" value="UvrA_inter"/>
</dbReference>
<evidence type="ECO:0000256" key="11">
    <source>
        <dbReference type="ARBA" id="ARBA00022881"/>
    </source>
</evidence>
<keyword evidence="17" id="KW-0742">SOS response</keyword>
<dbReference type="FunFam" id="1.20.1580.10:FF:000002">
    <property type="entry name" value="UvrABC system protein A"/>
    <property type="match status" value="1"/>
</dbReference>
<feature type="binding site" evidence="17">
    <location>
        <begin position="35"/>
        <end position="42"/>
    </location>
    <ligand>
        <name>ATP</name>
        <dbReference type="ChEBI" id="CHEBI:30616"/>
    </ligand>
</feature>
<dbReference type="InterPro" id="IPR017871">
    <property type="entry name" value="ABC_transporter-like_CS"/>
</dbReference>
<evidence type="ECO:0000256" key="10">
    <source>
        <dbReference type="ARBA" id="ARBA00022840"/>
    </source>
</evidence>
<dbReference type="AlphaFoldDB" id="A0A1F5VFD4"/>
<dbReference type="PANTHER" id="PTHR43152">
    <property type="entry name" value="UVRABC SYSTEM PROTEIN A"/>
    <property type="match status" value="1"/>
</dbReference>
<dbReference type="InterPro" id="IPR013815">
    <property type="entry name" value="ATP_grasp_subdomain_1"/>
</dbReference>
<dbReference type="Gene3D" id="3.30.1490.20">
    <property type="entry name" value="ATP-grasp fold, A domain"/>
    <property type="match status" value="1"/>
</dbReference>
<evidence type="ECO:0000313" key="20">
    <source>
        <dbReference type="Proteomes" id="UP000179251"/>
    </source>
</evidence>
<dbReference type="GO" id="GO:0009381">
    <property type="term" value="F:excinuclease ABC activity"/>
    <property type="evidence" value="ECO:0007669"/>
    <property type="project" value="UniProtKB-UniRule"/>
</dbReference>
<keyword evidence="5 17" id="KW-0547">Nucleotide-binding</keyword>
<dbReference type="GO" id="GO:0009432">
    <property type="term" value="P:SOS response"/>
    <property type="evidence" value="ECO:0007669"/>
    <property type="project" value="UniProtKB-UniRule"/>
</dbReference>
<evidence type="ECO:0000256" key="1">
    <source>
        <dbReference type="ARBA" id="ARBA00004496"/>
    </source>
</evidence>
<evidence type="ECO:0000313" key="19">
    <source>
        <dbReference type="EMBL" id="OGF62152.1"/>
    </source>
</evidence>
<evidence type="ECO:0000256" key="3">
    <source>
        <dbReference type="ARBA" id="ARBA00022723"/>
    </source>
</evidence>
<keyword evidence="2 17" id="KW-0963">Cytoplasm</keyword>
<sequence>MPTGDQYIKIRGARVHNLKSVDLDIPKNKLVVITGLSGSGKSSLAFDTIYAEAERRFVESLSSYARQFLGVKEKPDADSISGLSPAIAIDQKSVTKNPRSTVGTITEIYDYLRILFARAGVPHCPNCGKKIGKQSVEEILKIILKSAPPSVFPGGAQISILAPVVRGKKGEHKSILAEIKRGGFLRVRIDGDVVRLDEAEEKTMNPKKAHSIEVVVDRLVIDKELDRPRFRESLETALKIGKGMVIVSTPPLPPLIKWGTKQITPLLDKEGVGGGDLLFSEHFACSECGVSLPEIEPRLFSFNSPYGACPYCTGLGSTLEVEPDLIIPNKNLTLAEGAIRPWATASHKVGRQSWYWWVLSDLAERHKFSLNTPYAKLPEKIKKIILHGDSPRSSTLGVESPKTPSVFPRGEESKFEGVIENLKRRWKETESEWTREEIEKYMRVEICPVCKGKRLKPEALAVTFYDKNIAEIAAMTIKEAKEFFALPPSALSGSSKPPGGRKPGFLGVSKPGFEEPGGFFPLGAALRPLLKEISRRLEFLLEVGLDYLTIDRESTTLAGGEAQRVRLATQIGSALTGVIYVLDEPSIGLHARDHARLIKTLKDLRDLGNTILVVEHDAETMREADWIIDLGPGAGKHGGKIIFEGEYRELLKAKTLTGEYLSGRREVKSRMAGGNLVFLRSQNQVSRSHAALLIKGASEHNLKNINVKIPLGKLVAVSGVSGSGKSSLISDILAKALLKYFYGAKEEPGKHKKIDGMENIDKAVLVDQSPIGRTPRSNPATYTGVFSFMREIYSRTVEARARGYKSGRFSFNVKGGRCEICEGQGVKKIEMYFLPDIYVECEECRGKRYNKEALEILYQNKNIADVLDFSIEEAYSFFKDIPQIDQRLKTLVDVGLGYMKLGQPATTLSGGEAQRVKLAFELSKKATGRTLYILDEPTTGLHFDDIQKLLNILRALVDKGNSVVVIEHNMDVLKNADWILDMGPEGGGGGGEIIACGTPKEIASNKKSHTGAWLKRVL</sequence>
<dbReference type="Pfam" id="PF17760">
    <property type="entry name" value="UvrA_inter"/>
    <property type="match status" value="1"/>
</dbReference>
<keyword evidence="7 17" id="KW-0228">DNA excision</keyword>
<keyword evidence="8 17" id="KW-0863">Zinc-finger</keyword>
<comment type="subcellular location">
    <subcellularLocation>
        <location evidence="1 17">Cytoplasm</location>
    </subcellularLocation>
</comment>
<keyword evidence="11 17" id="KW-0267">Excision nuclease</keyword>
<protein>
    <recommendedName>
        <fullName evidence="15 17">UvrABC system protein A</fullName>
        <shortName evidence="17">UvrA protein</shortName>
    </recommendedName>
    <alternativeName>
        <fullName evidence="16 17">Excinuclease ABC subunit A</fullName>
    </alternativeName>
</protein>
<feature type="domain" description="ABC transporter" evidence="18">
    <location>
        <begin position="679"/>
        <end position="1015"/>
    </location>
</feature>
<accession>A0A1F5VFD4</accession>
<dbReference type="Gene3D" id="3.40.50.300">
    <property type="entry name" value="P-loop containing nucleotide triphosphate hydrolases"/>
    <property type="match status" value="3"/>
</dbReference>
<comment type="similarity">
    <text evidence="14 17">Belongs to the ABC transporter superfamily. UvrA family.</text>
</comment>
<dbReference type="GO" id="GO:0005737">
    <property type="term" value="C:cytoplasm"/>
    <property type="evidence" value="ECO:0007669"/>
    <property type="project" value="UniProtKB-SubCell"/>
</dbReference>
<dbReference type="SUPFAM" id="SSF52540">
    <property type="entry name" value="P-loop containing nucleoside triphosphate hydrolases"/>
    <property type="match status" value="2"/>
</dbReference>
<dbReference type="NCBIfam" id="NF001503">
    <property type="entry name" value="PRK00349.1"/>
    <property type="match status" value="1"/>
</dbReference>